<dbReference type="InterPro" id="IPR050090">
    <property type="entry name" value="Tyrosine_recombinase_XerCD"/>
</dbReference>
<sequence>MYDETDKYENLRERIHDSADISDADAEALDAFAERLDLLNSEYSVARKAKLLNHLVIIAESHGDLAAVLEDRDAAESAVAWINRRYDNEETNRDYRVALRVFGRHVTDGDDVPPTLEWIPSGTPSTHDPTPDPSQMLRWEADVQPMLEAAANDRDRAAVALQFDAGLRGGEFAGLSVGDLTDHKHGLQVTVEGKQGRRTVTLIPSVPYVEQWLAEHPAPEDPEAPLWCRLDRPDDTSQAFKIKMLKRVADRAGVDKPATPTNFRKSSAAHLASKGMNQAHLEDHHGWVRGSDVASRYVSVFAEESDRELARVYGADIEEEASDDEIAPLECPRCGEKTPREKPLCVWCGQALEPGAAERADRLEEIVVEEAAKADPADAEQFLDLRRQIADDPEALADAIDELR</sequence>
<dbReference type="GeneID" id="23799277"/>
<evidence type="ECO:0000259" key="2">
    <source>
        <dbReference type="PROSITE" id="PS51898"/>
    </source>
</evidence>
<feature type="domain" description="Tyr recombinase" evidence="2">
    <location>
        <begin position="131"/>
        <end position="311"/>
    </location>
</feature>
<dbReference type="PANTHER" id="PTHR30349:SF87">
    <property type="entry name" value="TRANSPOSASE A"/>
    <property type="match status" value="1"/>
</dbReference>
<protein>
    <submittedName>
        <fullName evidence="3">Phage integrase</fullName>
    </submittedName>
    <submittedName>
        <fullName evidence="4">Tyrosine recombinase XerC protein</fullName>
    </submittedName>
</protein>
<dbReference type="STRING" id="1033806.HTIA_2172"/>
<evidence type="ECO:0000313" key="5">
    <source>
        <dbReference type="Proteomes" id="UP000003861"/>
    </source>
</evidence>
<accession>F7PJG1</accession>
<proteinExistence type="predicted"/>
<dbReference type="Gene3D" id="1.10.443.10">
    <property type="entry name" value="Intergrase catalytic core"/>
    <property type="match status" value="1"/>
</dbReference>
<dbReference type="GO" id="GO:0015074">
    <property type="term" value="P:DNA integration"/>
    <property type="evidence" value="ECO:0007669"/>
    <property type="project" value="InterPro"/>
</dbReference>
<dbReference type="Proteomes" id="UP000015381">
    <property type="component" value="Chromosome I"/>
</dbReference>
<dbReference type="KEGG" id="hti:HTIA_2172"/>
<keyword evidence="1" id="KW-0233">DNA recombination</keyword>
<organism evidence="4 5">
    <name type="scientific">Halorhabdus tiamatea SARL4B</name>
    <dbReference type="NCBI Taxonomy" id="1033806"/>
    <lineage>
        <taxon>Archaea</taxon>
        <taxon>Methanobacteriati</taxon>
        <taxon>Methanobacteriota</taxon>
        <taxon>Stenosarchaea group</taxon>
        <taxon>Halobacteria</taxon>
        <taxon>Halobacteriales</taxon>
        <taxon>Haloarculaceae</taxon>
        <taxon>Halorhabdus</taxon>
    </lineage>
</organism>
<dbReference type="PROSITE" id="PS51898">
    <property type="entry name" value="TYR_RECOMBINASE"/>
    <property type="match status" value="1"/>
</dbReference>
<dbReference type="EMBL" id="HF571520">
    <property type="protein sequence ID" value="CCQ34284.1"/>
    <property type="molecule type" value="Genomic_DNA"/>
</dbReference>
<dbReference type="EMBL" id="AFNT02000025">
    <property type="protein sequence ID" value="ERJ05783.1"/>
    <property type="molecule type" value="Genomic_DNA"/>
</dbReference>
<dbReference type="InterPro" id="IPR013762">
    <property type="entry name" value="Integrase-like_cat_sf"/>
</dbReference>
<evidence type="ECO:0000313" key="6">
    <source>
        <dbReference type="Proteomes" id="UP000015381"/>
    </source>
</evidence>
<evidence type="ECO:0000313" key="3">
    <source>
        <dbReference type="EMBL" id="CCQ34284.1"/>
    </source>
</evidence>
<evidence type="ECO:0000256" key="1">
    <source>
        <dbReference type="ARBA" id="ARBA00023172"/>
    </source>
</evidence>
<gene>
    <name evidence="4" type="ORF">HLRTI_002171</name>
    <name evidence="3" type="ORF">HTIA_2172</name>
</gene>
<dbReference type="HOGENOM" id="CLU_027562_2_1_2"/>
<dbReference type="Pfam" id="PF00589">
    <property type="entry name" value="Phage_integrase"/>
    <property type="match status" value="1"/>
</dbReference>
<dbReference type="CDD" id="cd00397">
    <property type="entry name" value="DNA_BRE_C"/>
    <property type="match status" value="1"/>
</dbReference>
<reference evidence="3 6" key="3">
    <citation type="journal article" date="2014" name="Environ. Microbiol.">
        <title>Halorhabdus tiamatea: proteogenomics and glycosidase activity measurements identify the first cultivated euryarchaeon from a deep-sea anoxic brine lake as potential polysaccharide degrader.</title>
        <authorList>
            <person name="Werner J."/>
            <person name="Ferrer M."/>
            <person name="Michel G."/>
            <person name="Mann A.J."/>
            <person name="Huang S."/>
            <person name="Juarez S."/>
            <person name="Ciordia S."/>
            <person name="Albar J.P."/>
            <person name="Alcaide M."/>
            <person name="La Cono V."/>
            <person name="Yakimov M.M."/>
            <person name="Antunes A."/>
            <person name="Taborda M."/>
            <person name="Da Costa M.S."/>
            <person name="Amann R.I."/>
            <person name="Gloeckner F.O."/>
            <person name="Golyshina O.V."/>
            <person name="Golyshin P.N."/>
            <person name="Teeling H."/>
        </authorList>
    </citation>
    <scope>NUCLEOTIDE SEQUENCE [LARGE SCALE GENOMIC DNA]</scope>
    <source>
        <strain evidence="6">SARL4B</strain>
        <strain evidence="3">Type strain: SARL4B</strain>
    </source>
</reference>
<dbReference type="PANTHER" id="PTHR30349">
    <property type="entry name" value="PHAGE INTEGRASE-RELATED"/>
    <property type="match status" value="1"/>
</dbReference>
<dbReference type="InterPro" id="IPR011010">
    <property type="entry name" value="DNA_brk_join_enz"/>
</dbReference>
<dbReference type="Proteomes" id="UP000003861">
    <property type="component" value="Unassembled WGS sequence"/>
</dbReference>
<dbReference type="eggNOG" id="arCOG01243">
    <property type="taxonomic scope" value="Archaea"/>
</dbReference>
<name>F7PJG1_9EURY</name>
<dbReference type="RefSeq" id="WP_008525903.1">
    <property type="nucleotide sequence ID" value="NC_021921.1"/>
</dbReference>
<reference evidence="4 5" key="1">
    <citation type="journal article" date="2011" name="J. Bacteriol.">
        <title>Genome sequence of Halorhabdus tiamatea, the first archaeon isolated from a deep-sea anoxic brine lake.</title>
        <authorList>
            <person name="Antunes A."/>
            <person name="Alam I."/>
            <person name="Bajic V.B."/>
            <person name="Stingl U."/>
        </authorList>
    </citation>
    <scope>NUCLEOTIDE SEQUENCE [LARGE SCALE GENOMIC DNA]</scope>
    <source>
        <strain evidence="4 5">SARL4B</strain>
    </source>
</reference>
<keyword evidence="6" id="KW-1185">Reference proteome</keyword>
<dbReference type="GO" id="GO:0006310">
    <property type="term" value="P:DNA recombination"/>
    <property type="evidence" value="ECO:0007669"/>
    <property type="project" value="UniProtKB-KW"/>
</dbReference>
<reference evidence="4 5" key="2">
    <citation type="journal article" date="2013" name="PLoS ONE">
        <title>INDIGO - INtegrated Data Warehouse of MIcrobial GenOmes with Examples from the Red Sea Extremophiles.</title>
        <authorList>
            <person name="Alam I."/>
            <person name="Antunes A."/>
            <person name="Kamau A.A."/>
            <person name="Ba Alawi W."/>
            <person name="Kalkatawi M."/>
            <person name="Stingl U."/>
            <person name="Bajic V.B."/>
        </authorList>
    </citation>
    <scope>NUCLEOTIDE SEQUENCE [LARGE SCALE GENOMIC DNA]</scope>
    <source>
        <strain evidence="4 5">SARL4B</strain>
    </source>
</reference>
<dbReference type="GO" id="GO:0003677">
    <property type="term" value="F:DNA binding"/>
    <property type="evidence" value="ECO:0007669"/>
    <property type="project" value="InterPro"/>
</dbReference>
<dbReference type="SUPFAM" id="SSF56349">
    <property type="entry name" value="DNA breaking-rejoining enzymes"/>
    <property type="match status" value="1"/>
</dbReference>
<dbReference type="InterPro" id="IPR002104">
    <property type="entry name" value="Integrase_catalytic"/>
</dbReference>
<evidence type="ECO:0000313" key="4">
    <source>
        <dbReference type="EMBL" id="ERJ05783.1"/>
    </source>
</evidence>
<dbReference type="AlphaFoldDB" id="F7PJG1"/>
<dbReference type="OrthoDB" id="144892at2157"/>